<reference evidence="1" key="1">
    <citation type="submission" date="2022-03" db="EMBL/GenBank/DDBJ databases">
        <authorList>
            <person name="Lindestad O."/>
        </authorList>
    </citation>
    <scope>NUCLEOTIDE SEQUENCE</scope>
</reference>
<keyword evidence="2" id="KW-1185">Reference proteome</keyword>
<gene>
    <name evidence="1" type="primary">jg25920</name>
    <name evidence="1" type="ORF">PAEG_LOCUS3638</name>
</gene>
<evidence type="ECO:0000313" key="1">
    <source>
        <dbReference type="EMBL" id="CAH2215504.1"/>
    </source>
</evidence>
<evidence type="ECO:0000313" key="2">
    <source>
        <dbReference type="Proteomes" id="UP000838756"/>
    </source>
</evidence>
<organism evidence="1 2">
    <name type="scientific">Pararge aegeria aegeria</name>
    <dbReference type="NCBI Taxonomy" id="348720"/>
    <lineage>
        <taxon>Eukaryota</taxon>
        <taxon>Metazoa</taxon>
        <taxon>Ecdysozoa</taxon>
        <taxon>Arthropoda</taxon>
        <taxon>Hexapoda</taxon>
        <taxon>Insecta</taxon>
        <taxon>Pterygota</taxon>
        <taxon>Neoptera</taxon>
        <taxon>Endopterygota</taxon>
        <taxon>Lepidoptera</taxon>
        <taxon>Glossata</taxon>
        <taxon>Ditrysia</taxon>
        <taxon>Papilionoidea</taxon>
        <taxon>Nymphalidae</taxon>
        <taxon>Satyrinae</taxon>
        <taxon>Satyrini</taxon>
        <taxon>Parargina</taxon>
        <taxon>Pararge</taxon>
    </lineage>
</organism>
<sequence>MFGAIDICTGHDSEMLRSLAALKDLAFGQKITIIMIGRKVNVDVMFLFIFWTTFPVLGSIQRVPRTSNKANEGDMPWWFLVRVYESHITSVLPKRSVLLAIKLFHHDEKKKDYVSGVAQ</sequence>
<protein>
    <submittedName>
        <fullName evidence="1">Jg25920 protein</fullName>
    </submittedName>
</protein>
<dbReference type="EMBL" id="CAKXAJ010011830">
    <property type="protein sequence ID" value="CAH2215504.1"/>
    <property type="molecule type" value="Genomic_DNA"/>
</dbReference>
<name>A0A8S4QKG2_9NEOP</name>
<dbReference type="Proteomes" id="UP000838756">
    <property type="component" value="Unassembled WGS sequence"/>
</dbReference>
<dbReference type="AlphaFoldDB" id="A0A8S4QKG2"/>
<proteinExistence type="predicted"/>
<accession>A0A8S4QKG2</accession>
<comment type="caution">
    <text evidence="1">The sequence shown here is derived from an EMBL/GenBank/DDBJ whole genome shotgun (WGS) entry which is preliminary data.</text>
</comment>